<comment type="similarity">
    <text evidence="1 4 6">Belongs to the IF-3 family.</text>
</comment>
<dbReference type="FunFam" id="3.10.20.80:FF:000001">
    <property type="entry name" value="Translation initiation factor IF-3"/>
    <property type="match status" value="1"/>
</dbReference>
<feature type="domain" description="Translation initiation factor 3 C-terminal" evidence="8">
    <location>
        <begin position="79"/>
        <end position="162"/>
    </location>
</feature>
<dbReference type="PANTHER" id="PTHR10938:SF0">
    <property type="entry name" value="TRANSLATION INITIATION FACTOR IF-3, MITOCHONDRIAL"/>
    <property type="match status" value="1"/>
</dbReference>
<accession>A0A8J7MDU6</accession>
<dbReference type="Gene3D" id="3.30.110.10">
    <property type="entry name" value="Translation initiation factor 3 (IF-3), C-terminal domain"/>
    <property type="match status" value="1"/>
</dbReference>
<proteinExistence type="inferred from homology"/>
<dbReference type="PROSITE" id="PS00938">
    <property type="entry name" value="IF3"/>
    <property type="match status" value="1"/>
</dbReference>
<gene>
    <name evidence="4" type="primary">infC</name>
    <name evidence="10" type="ORF">JIN82_09760</name>
</gene>
<dbReference type="SUPFAM" id="SSF55200">
    <property type="entry name" value="Translation initiation factor IF3, C-terminal domain"/>
    <property type="match status" value="1"/>
</dbReference>
<evidence type="ECO:0000259" key="9">
    <source>
        <dbReference type="Pfam" id="PF05198"/>
    </source>
</evidence>
<evidence type="ECO:0000256" key="5">
    <source>
        <dbReference type="NCBIfam" id="TIGR00168"/>
    </source>
</evidence>
<organism evidence="10 11">
    <name type="scientific">Persicirhabdus sediminis</name>
    <dbReference type="NCBI Taxonomy" id="454144"/>
    <lineage>
        <taxon>Bacteria</taxon>
        <taxon>Pseudomonadati</taxon>
        <taxon>Verrucomicrobiota</taxon>
        <taxon>Verrucomicrobiia</taxon>
        <taxon>Verrucomicrobiales</taxon>
        <taxon>Verrucomicrobiaceae</taxon>
        <taxon>Persicirhabdus</taxon>
    </lineage>
</organism>
<dbReference type="AlphaFoldDB" id="A0A8J7MDU6"/>
<dbReference type="InterPro" id="IPR019815">
    <property type="entry name" value="Translation_initiation_fac_3_C"/>
</dbReference>
<dbReference type="GO" id="GO:0043022">
    <property type="term" value="F:ribosome binding"/>
    <property type="evidence" value="ECO:0007669"/>
    <property type="project" value="UniProtKB-ARBA"/>
</dbReference>
<evidence type="ECO:0000313" key="11">
    <source>
        <dbReference type="Proteomes" id="UP000624703"/>
    </source>
</evidence>
<dbReference type="GO" id="GO:0003743">
    <property type="term" value="F:translation initiation factor activity"/>
    <property type="evidence" value="ECO:0007669"/>
    <property type="project" value="UniProtKB-UniRule"/>
</dbReference>
<dbReference type="InterPro" id="IPR036787">
    <property type="entry name" value="T_IF-3_N_sf"/>
</dbReference>
<evidence type="ECO:0000256" key="6">
    <source>
        <dbReference type="RuleBase" id="RU000646"/>
    </source>
</evidence>
<keyword evidence="4" id="KW-0963">Cytoplasm</keyword>
<feature type="region of interest" description="Disordered" evidence="7">
    <location>
        <begin position="174"/>
        <end position="205"/>
    </location>
</feature>
<dbReference type="SUPFAM" id="SSF54364">
    <property type="entry name" value="Translation initiation factor IF3, N-terminal domain"/>
    <property type="match status" value="1"/>
</dbReference>
<keyword evidence="3 4" id="KW-0648">Protein biosynthesis</keyword>
<dbReference type="NCBIfam" id="TIGR00168">
    <property type="entry name" value="infC"/>
    <property type="match status" value="1"/>
</dbReference>
<evidence type="ECO:0000259" key="8">
    <source>
        <dbReference type="Pfam" id="PF00707"/>
    </source>
</evidence>
<dbReference type="InterPro" id="IPR036788">
    <property type="entry name" value="T_IF-3_C_sf"/>
</dbReference>
<dbReference type="EMBL" id="JAENIM010000039">
    <property type="protein sequence ID" value="MBK1791436.1"/>
    <property type="molecule type" value="Genomic_DNA"/>
</dbReference>
<name>A0A8J7MDU6_9BACT</name>
<protein>
    <recommendedName>
        <fullName evidence="4 5">Translation initiation factor IF-3</fullName>
    </recommendedName>
</protein>
<comment type="caution">
    <text evidence="10">The sequence shown here is derived from an EMBL/GenBank/DDBJ whole genome shotgun (WGS) entry which is preliminary data.</text>
</comment>
<evidence type="ECO:0000256" key="7">
    <source>
        <dbReference type="SAM" id="MobiDB-lite"/>
    </source>
</evidence>
<dbReference type="HAMAP" id="MF_00080">
    <property type="entry name" value="IF_3"/>
    <property type="match status" value="1"/>
</dbReference>
<dbReference type="PANTHER" id="PTHR10938">
    <property type="entry name" value="TRANSLATION INITIATION FACTOR IF-3"/>
    <property type="match status" value="1"/>
</dbReference>
<dbReference type="FunFam" id="3.30.110.10:FF:000001">
    <property type="entry name" value="Translation initiation factor IF-3"/>
    <property type="match status" value="1"/>
</dbReference>
<feature type="compositionally biased region" description="Acidic residues" evidence="7">
    <location>
        <begin position="181"/>
        <end position="198"/>
    </location>
</feature>
<evidence type="ECO:0000256" key="3">
    <source>
        <dbReference type="ARBA" id="ARBA00022917"/>
    </source>
</evidence>
<evidence type="ECO:0000256" key="2">
    <source>
        <dbReference type="ARBA" id="ARBA00022540"/>
    </source>
</evidence>
<dbReference type="RefSeq" id="WP_200311440.1">
    <property type="nucleotide sequence ID" value="NZ_JAENIM010000039.1"/>
</dbReference>
<keyword evidence="11" id="KW-1185">Reference proteome</keyword>
<dbReference type="InterPro" id="IPR019814">
    <property type="entry name" value="Translation_initiation_fac_3_N"/>
</dbReference>
<comment type="function">
    <text evidence="4 6">IF-3 binds to the 30S ribosomal subunit and shifts the equilibrium between 70S ribosomes and their 50S and 30S subunits in favor of the free subunits, thus enhancing the availability of 30S subunits on which protein synthesis initiation begins.</text>
</comment>
<evidence type="ECO:0000256" key="1">
    <source>
        <dbReference type="ARBA" id="ARBA00005439"/>
    </source>
</evidence>
<feature type="domain" description="Translation initiation factor 3 N-terminal" evidence="9">
    <location>
        <begin position="4"/>
        <end position="72"/>
    </location>
</feature>
<dbReference type="GO" id="GO:0005829">
    <property type="term" value="C:cytosol"/>
    <property type="evidence" value="ECO:0007669"/>
    <property type="project" value="TreeGrafter"/>
</dbReference>
<dbReference type="Proteomes" id="UP000624703">
    <property type="component" value="Unassembled WGS sequence"/>
</dbReference>
<keyword evidence="2 4" id="KW-0396">Initiation factor</keyword>
<dbReference type="GO" id="GO:0032790">
    <property type="term" value="P:ribosome disassembly"/>
    <property type="evidence" value="ECO:0007669"/>
    <property type="project" value="TreeGrafter"/>
</dbReference>
<comment type="subunit">
    <text evidence="4 6">Monomer.</text>
</comment>
<dbReference type="InterPro" id="IPR019813">
    <property type="entry name" value="Translation_initiation_fac3_CS"/>
</dbReference>
<dbReference type="Gene3D" id="3.10.20.80">
    <property type="entry name" value="Translation initiation factor 3 (IF-3), N-terminal domain"/>
    <property type="match status" value="1"/>
</dbReference>
<evidence type="ECO:0000313" key="10">
    <source>
        <dbReference type="EMBL" id="MBK1791436.1"/>
    </source>
</evidence>
<dbReference type="GO" id="GO:0016020">
    <property type="term" value="C:membrane"/>
    <property type="evidence" value="ECO:0007669"/>
    <property type="project" value="TreeGrafter"/>
</dbReference>
<dbReference type="Pfam" id="PF00707">
    <property type="entry name" value="IF3_C"/>
    <property type="match status" value="1"/>
</dbReference>
<dbReference type="InterPro" id="IPR001288">
    <property type="entry name" value="Translation_initiation_fac_3"/>
</dbReference>
<reference evidence="10" key="1">
    <citation type="submission" date="2021-01" db="EMBL/GenBank/DDBJ databases">
        <title>Modified the classification status of verrucomicrobia.</title>
        <authorList>
            <person name="Feng X."/>
        </authorList>
    </citation>
    <scope>NUCLEOTIDE SEQUENCE</scope>
    <source>
        <strain evidence="10">_KCTC 22039</strain>
    </source>
</reference>
<dbReference type="Pfam" id="PF05198">
    <property type="entry name" value="IF3_N"/>
    <property type="match status" value="1"/>
</dbReference>
<evidence type="ECO:0000256" key="4">
    <source>
        <dbReference type="HAMAP-Rule" id="MF_00080"/>
    </source>
</evidence>
<comment type="subcellular location">
    <subcellularLocation>
        <location evidence="4 6">Cytoplasm</location>
    </subcellularLocation>
</comment>
<sequence>MTRINEKIRAPKVRVVMHTGEQLGVMSVREAVEKAKSIGLDLVEVAATVSPPVCRIVDYGKYKYEQSKLKKKKAKTMTRIKEIKVRVGTDTHDYNIKLARAEKFLYEGSKVRVRLQFRGRENAHREIGFEVVKQVAVDLAGIAVVDQQARLAGRAINMMLSPLPKEQRQRKYFLSHGSLIENDDDDSELPDDEDDVQDDAPQAQE</sequence>